<reference evidence="11 12" key="1">
    <citation type="submission" date="2014-05" db="EMBL/GenBank/DDBJ databases">
        <title>De novo Genome Sequence of Spirocheata sp.</title>
        <authorList>
            <person name="Shivani Y."/>
            <person name="Subhash Y."/>
            <person name="Tushar L."/>
            <person name="Sasikala C."/>
            <person name="Ramana C.V."/>
        </authorList>
    </citation>
    <scope>NUCLEOTIDE SEQUENCE [LARGE SCALE GENOMIC DNA]</scope>
    <source>
        <strain evidence="11 12">JC230</strain>
    </source>
</reference>
<evidence type="ECO:0000256" key="2">
    <source>
        <dbReference type="ARBA" id="ARBA00022679"/>
    </source>
</evidence>
<dbReference type="STRING" id="1480694.DC28_08670"/>
<dbReference type="InterPro" id="IPR045864">
    <property type="entry name" value="aa-tRNA-synth_II/BPL/LPL"/>
</dbReference>
<comment type="similarity">
    <text evidence="5 6">Belongs to the LipB family.</text>
</comment>
<dbReference type="EMBL" id="JNUP01000064">
    <property type="protein sequence ID" value="KGE71884.1"/>
    <property type="molecule type" value="Genomic_DNA"/>
</dbReference>
<evidence type="ECO:0000256" key="7">
    <source>
        <dbReference type="PIRSR" id="PIRSR016262-1"/>
    </source>
</evidence>
<dbReference type="OrthoDB" id="9787061at2"/>
<comment type="pathway">
    <text evidence="1 5 6">Protein modification; protein lipoylation via endogenous pathway; protein N(6)-(lipoyl)lysine from octanoyl-[acyl-carrier-protein]: step 1/2.</text>
</comment>
<sequence>MSTESTKKLLAVRHLGLVPYSQAYEIQQRLHTQRVEETIPDTLLLLQHPHVITLGKRGTAEDLLLPRREYDERGIEIVETDRGGQVTYHGPGQLVGYIISHLYSHNRRLRWFVETLEEVISSVLRDGFDLSARGSDTEHGVWVDSGNEPPRKIAALGIAVKNRVTMHGFALNVEPDMSFFKTIIPCGIRDKGQTSLRMELERTGGIRENRPALMDQVTELVIREFCELYDYEAVESP</sequence>
<evidence type="ECO:0000313" key="12">
    <source>
        <dbReference type="Proteomes" id="UP000029692"/>
    </source>
</evidence>
<dbReference type="SUPFAM" id="SSF55681">
    <property type="entry name" value="Class II aaRS and biotin synthetases"/>
    <property type="match status" value="1"/>
</dbReference>
<evidence type="ECO:0000256" key="8">
    <source>
        <dbReference type="PIRSR" id="PIRSR016262-2"/>
    </source>
</evidence>
<dbReference type="InterPro" id="IPR004143">
    <property type="entry name" value="BPL_LPL_catalytic"/>
</dbReference>
<comment type="function">
    <text evidence="4 5 6">Catalyzes the transfer of endogenously produced octanoic acid from octanoyl-acyl-carrier-protein onto the lipoyl domains of lipoate-dependent enzymes. Lipoyl-ACP can also act as a substrate although octanoyl-ACP is likely to be the physiological substrate.</text>
</comment>
<protein>
    <recommendedName>
        <fullName evidence="5 6">Octanoyltransferase</fullName>
        <ecNumber evidence="5 6">2.3.1.181</ecNumber>
    </recommendedName>
    <alternativeName>
        <fullName evidence="5">Lipoate-protein ligase B</fullName>
    </alternativeName>
    <alternativeName>
        <fullName evidence="5">Lipoyl/octanoyl transferase</fullName>
    </alternativeName>
    <alternativeName>
        <fullName evidence="5">Octanoyl-[acyl-carrier-protein]-protein N-octanoyltransferase</fullName>
    </alternativeName>
</protein>
<dbReference type="NCBIfam" id="TIGR00214">
    <property type="entry name" value="lipB"/>
    <property type="match status" value="1"/>
</dbReference>
<dbReference type="InterPro" id="IPR000544">
    <property type="entry name" value="Octanoyltransferase"/>
</dbReference>
<proteinExistence type="inferred from homology"/>
<evidence type="ECO:0000256" key="3">
    <source>
        <dbReference type="ARBA" id="ARBA00023315"/>
    </source>
</evidence>
<dbReference type="GO" id="GO:0005737">
    <property type="term" value="C:cytoplasm"/>
    <property type="evidence" value="ECO:0007669"/>
    <property type="project" value="UniProtKB-SubCell"/>
</dbReference>
<evidence type="ECO:0000256" key="6">
    <source>
        <dbReference type="PIRNR" id="PIRNR016262"/>
    </source>
</evidence>
<keyword evidence="5" id="KW-0963">Cytoplasm</keyword>
<dbReference type="AlphaFoldDB" id="A0A098QW30"/>
<feature type="binding site" evidence="5 8">
    <location>
        <begin position="168"/>
        <end position="170"/>
    </location>
    <ligand>
        <name>substrate</name>
    </ligand>
</feature>
<evidence type="ECO:0000256" key="4">
    <source>
        <dbReference type="ARBA" id="ARBA00024732"/>
    </source>
</evidence>
<dbReference type="PROSITE" id="PS51733">
    <property type="entry name" value="BPL_LPL_CATALYTIC"/>
    <property type="match status" value="1"/>
</dbReference>
<feature type="binding site" evidence="5 8">
    <location>
        <begin position="82"/>
        <end position="89"/>
    </location>
    <ligand>
        <name>substrate</name>
    </ligand>
</feature>
<keyword evidence="12" id="KW-1185">Reference proteome</keyword>
<dbReference type="EC" id="2.3.1.181" evidence="5 6"/>
<dbReference type="GO" id="GO:0009249">
    <property type="term" value="P:protein lipoylation"/>
    <property type="evidence" value="ECO:0007669"/>
    <property type="project" value="InterPro"/>
</dbReference>
<feature type="domain" description="BPL/LPL catalytic" evidence="10">
    <location>
        <begin position="37"/>
        <end position="233"/>
    </location>
</feature>
<comment type="miscellaneous">
    <text evidence="5">In the reaction, the free carboxyl group of octanoic acid is attached via an amide linkage to the epsilon-amino group of a specific lysine residue of lipoyl domains of lipoate-dependent enzymes.</text>
</comment>
<organism evidence="11 12">
    <name type="scientific">Spirochaeta lutea</name>
    <dbReference type="NCBI Taxonomy" id="1480694"/>
    <lineage>
        <taxon>Bacteria</taxon>
        <taxon>Pseudomonadati</taxon>
        <taxon>Spirochaetota</taxon>
        <taxon>Spirochaetia</taxon>
        <taxon>Spirochaetales</taxon>
        <taxon>Spirochaetaceae</taxon>
        <taxon>Spirochaeta</taxon>
    </lineage>
</organism>
<comment type="caution">
    <text evidence="11">The sequence shown here is derived from an EMBL/GenBank/DDBJ whole genome shotgun (WGS) entry which is preliminary data.</text>
</comment>
<keyword evidence="2 5" id="KW-0808">Transferase</keyword>
<evidence type="ECO:0000256" key="5">
    <source>
        <dbReference type="HAMAP-Rule" id="MF_00013"/>
    </source>
</evidence>
<evidence type="ECO:0000256" key="1">
    <source>
        <dbReference type="ARBA" id="ARBA00004821"/>
    </source>
</evidence>
<name>A0A098QW30_9SPIO</name>
<keyword evidence="3 5" id="KW-0012">Acyltransferase</keyword>
<gene>
    <name evidence="5" type="primary">lipB</name>
    <name evidence="11" type="ORF">DC28_08670</name>
</gene>
<dbReference type="PANTHER" id="PTHR10993">
    <property type="entry name" value="OCTANOYLTRANSFERASE"/>
    <property type="match status" value="1"/>
</dbReference>
<dbReference type="GO" id="GO:0033819">
    <property type="term" value="F:lipoyl(octanoyl) transferase activity"/>
    <property type="evidence" value="ECO:0007669"/>
    <property type="project" value="UniProtKB-EC"/>
</dbReference>
<comment type="catalytic activity">
    <reaction evidence="5 6">
        <text>octanoyl-[ACP] + L-lysyl-[protein] = N(6)-octanoyl-L-lysyl-[protein] + holo-[ACP] + H(+)</text>
        <dbReference type="Rhea" id="RHEA:17665"/>
        <dbReference type="Rhea" id="RHEA-COMP:9636"/>
        <dbReference type="Rhea" id="RHEA-COMP:9685"/>
        <dbReference type="Rhea" id="RHEA-COMP:9752"/>
        <dbReference type="Rhea" id="RHEA-COMP:9928"/>
        <dbReference type="ChEBI" id="CHEBI:15378"/>
        <dbReference type="ChEBI" id="CHEBI:29969"/>
        <dbReference type="ChEBI" id="CHEBI:64479"/>
        <dbReference type="ChEBI" id="CHEBI:78463"/>
        <dbReference type="ChEBI" id="CHEBI:78809"/>
        <dbReference type="EC" id="2.3.1.181"/>
    </reaction>
</comment>
<dbReference type="Pfam" id="PF21948">
    <property type="entry name" value="LplA-B_cat"/>
    <property type="match status" value="1"/>
</dbReference>
<dbReference type="PIRSF" id="PIRSF016262">
    <property type="entry name" value="LPLase"/>
    <property type="match status" value="1"/>
</dbReference>
<dbReference type="eggNOG" id="COG0321">
    <property type="taxonomic scope" value="Bacteria"/>
</dbReference>
<feature type="active site" description="Acyl-thioester intermediate" evidence="5 7">
    <location>
        <position position="186"/>
    </location>
</feature>
<dbReference type="PROSITE" id="PS01313">
    <property type="entry name" value="LIPB"/>
    <property type="match status" value="1"/>
</dbReference>
<feature type="site" description="Lowers pKa of active site Cys" evidence="5 9">
    <location>
        <position position="152"/>
    </location>
</feature>
<dbReference type="InterPro" id="IPR020605">
    <property type="entry name" value="Octanoyltransferase_CS"/>
</dbReference>
<comment type="subcellular location">
    <subcellularLocation>
        <location evidence="5">Cytoplasm</location>
    </subcellularLocation>
</comment>
<dbReference type="HAMAP" id="MF_00013">
    <property type="entry name" value="LipB"/>
    <property type="match status" value="1"/>
</dbReference>
<dbReference type="Gene3D" id="3.30.930.10">
    <property type="entry name" value="Bira Bifunctional Protein, Domain 2"/>
    <property type="match status" value="1"/>
</dbReference>
<accession>A0A098QW30</accession>
<feature type="binding site" evidence="5 8">
    <location>
        <begin position="155"/>
        <end position="157"/>
    </location>
    <ligand>
        <name>substrate</name>
    </ligand>
</feature>
<evidence type="ECO:0000256" key="9">
    <source>
        <dbReference type="PIRSR" id="PIRSR016262-3"/>
    </source>
</evidence>
<dbReference type="RefSeq" id="WP_052078638.1">
    <property type="nucleotide sequence ID" value="NZ_JNUP01000064.1"/>
</dbReference>
<dbReference type="UniPathway" id="UPA00538">
    <property type="reaction ID" value="UER00592"/>
</dbReference>
<dbReference type="CDD" id="cd16444">
    <property type="entry name" value="LipB"/>
    <property type="match status" value="1"/>
</dbReference>
<dbReference type="PANTHER" id="PTHR10993:SF7">
    <property type="entry name" value="LIPOYLTRANSFERASE 2, MITOCHONDRIAL-RELATED"/>
    <property type="match status" value="1"/>
</dbReference>
<evidence type="ECO:0000259" key="10">
    <source>
        <dbReference type="PROSITE" id="PS51733"/>
    </source>
</evidence>
<dbReference type="Proteomes" id="UP000029692">
    <property type="component" value="Unassembled WGS sequence"/>
</dbReference>
<dbReference type="NCBIfam" id="NF010925">
    <property type="entry name" value="PRK14345.1"/>
    <property type="match status" value="1"/>
</dbReference>
<evidence type="ECO:0000313" key="11">
    <source>
        <dbReference type="EMBL" id="KGE71884.1"/>
    </source>
</evidence>